<dbReference type="AlphaFoldDB" id="A0A0P0VG71"/>
<dbReference type="Gramene" id="Os02t0208400-02">
    <property type="protein sequence ID" value="Os02t0208400-02"/>
    <property type="gene ID" value="Os02g0208400"/>
</dbReference>
<evidence type="ECO:0000313" key="1">
    <source>
        <dbReference type="EMBL" id="BAS77574.1"/>
    </source>
</evidence>
<dbReference type="Proteomes" id="UP000059680">
    <property type="component" value="Chromosome 2"/>
</dbReference>
<proteinExistence type="predicted"/>
<sequence>IVRFELVQETLHYLVPAVAKELINCYGILCIHQRRGPVAPNPPFLDVFCKRRTQYNALVTTGTIYELLGIPLDIKKPPRTRRIS</sequence>
<name>A0A0P0VG71_ORYSJ</name>
<feature type="non-terminal residue" evidence="1">
    <location>
        <position position="1"/>
    </location>
</feature>
<accession>A0A0P0VG71</accession>
<protein>
    <submittedName>
        <fullName evidence="1">Os02g0208400 protein</fullName>
    </submittedName>
</protein>
<reference evidence="1 2" key="3">
    <citation type="journal article" date="2013" name="Rice">
        <title>Improvement of the Oryza sativa Nipponbare reference genome using next generation sequence and optical map data.</title>
        <authorList>
            <person name="Kawahara Y."/>
            <person name="de la Bastide M."/>
            <person name="Hamilton J.P."/>
            <person name="Kanamori H."/>
            <person name="McCombie W.R."/>
            <person name="Ouyang S."/>
            <person name="Schwartz D.C."/>
            <person name="Tanaka T."/>
            <person name="Wu J."/>
            <person name="Zhou S."/>
            <person name="Childs K.L."/>
            <person name="Davidson R.M."/>
            <person name="Lin H."/>
            <person name="Quesada-Ocampo L."/>
            <person name="Vaillancourt B."/>
            <person name="Sakai H."/>
            <person name="Lee S.S."/>
            <person name="Kim J."/>
            <person name="Numa H."/>
            <person name="Itoh T."/>
            <person name="Buell C.R."/>
            <person name="Matsumoto T."/>
        </authorList>
    </citation>
    <scope>NUCLEOTIDE SEQUENCE [LARGE SCALE GENOMIC DNA]</scope>
    <source>
        <strain evidence="2">cv. Nipponbare</strain>
    </source>
</reference>
<keyword evidence="2" id="KW-1185">Reference proteome</keyword>
<organism evidence="1 2">
    <name type="scientific">Oryza sativa subsp. japonica</name>
    <name type="common">Rice</name>
    <dbReference type="NCBI Taxonomy" id="39947"/>
    <lineage>
        <taxon>Eukaryota</taxon>
        <taxon>Viridiplantae</taxon>
        <taxon>Streptophyta</taxon>
        <taxon>Embryophyta</taxon>
        <taxon>Tracheophyta</taxon>
        <taxon>Spermatophyta</taxon>
        <taxon>Magnoliopsida</taxon>
        <taxon>Liliopsida</taxon>
        <taxon>Poales</taxon>
        <taxon>Poaceae</taxon>
        <taxon>BOP clade</taxon>
        <taxon>Oryzoideae</taxon>
        <taxon>Oryzeae</taxon>
        <taxon>Oryzinae</taxon>
        <taxon>Oryza</taxon>
        <taxon>Oryza sativa</taxon>
    </lineage>
</organism>
<reference evidence="1 2" key="2">
    <citation type="journal article" date="2013" name="Plant Cell Physiol.">
        <title>Rice Annotation Project Database (RAP-DB): an integrative and interactive database for rice genomics.</title>
        <authorList>
            <person name="Sakai H."/>
            <person name="Lee S.S."/>
            <person name="Tanaka T."/>
            <person name="Numa H."/>
            <person name="Kim J."/>
            <person name="Kawahara Y."/>
            <person name="Wakimoto H."/>
            <person name="Yang C.C."/>
            <person name="Iwamoto M."/>
            <person name="Abe T."/>
            <person name="Yamada Y."/>
            <person name="Muto A."/>
            <person name="Inokuchi H."/>
            <person name="Ikemura T."/>
            <person name="Matsumoto T."/>
            <person name="Sasaki T."/>
            <person name="Itoh T."/>
        </authorList>
    </citation>
    <scope>NUCLEOTIDE SEQUENCE [LARGE SCALE GENOMIC DNA]</scope>
    <source>
        <strain evidence="2">cv. Nipponbare</strain>
    </source>
</reference>
<dbReference type="ExpressionAtlas" id="A0A0P0VG71">
    <property type="expression patterns" value="baseline and differential"/>
</dbReference>
<reference evidence="2" key="1">
    <citation type="journal article" date="2005" name="Nature">
        <title>The map-based sequence of the rice genome.</title>
        <authorList>
            <consortium name="International rice genome sequencing project (IRGSP)"/>
            <person name="Matsumoto T."/>
            <person name="Wu J."/>
            <person name="Kanamori H."/>
            <person name="Katayose Y."/>
            <person name="Fujisawa M."/>
            <person name="Namiki N."/>
            <person name="Mizuno H."/>
            <person name="Yamamoto K."/>
            <person name="Antonio B.A."/>
            <person name="Baba T."/>
            <person name="Sakata K."/>
            <person name="Nagamura Y."/>
            <person name="Aoki H."/>
            <person name="Arikawa K."/>
            <person name="Arita K."/>
            <person name="Bito T."/>
            <person name="Chiden Y."/>
            <person name="Fujitsuka N."/>
            <person name="Fukunaka R."/>
            <person name="Hamada M."/>
            <person name="Harada C."/>
            <person name="Hayashi A."/>
            <person name="Hijishita S."/>
            <person name="Honda M."/>
            <person name="Hosokawa S."/>
            <person name="Ichikawa Y."/>
            <person name="Idonuma A."/>
            <person name="Iijima M."/>
            <person name="Ikeda M."/>
            <person name="Ikeno M."/>
            <person name="Ito K."/>
            <person name="Ito S."/>
            <person name="Ito T."/>
            <person name="Ito Y."/>
            <person name="Ito Y."/>
            <person name="Iwabuchi A."/>
            <person name="Kamiya K."/>
            <person name="Karasawa W."/>
            <person name="Kurita K."/>
            <person name="Katagiri S."/>
            <person name="Kikuta A."/>
            <person name="Kobayashi H."/>
            <person name="Kobayashi N."/>
            <person name="Machita K."/>
            <person name="Maehara T."/>
            <person name="Masukawa M."/>
            <person name="Mizubayashi T."/>
            <person name="Mukai Y."/>
            <person name="Nagasaki H."/>
            <person name="Nagata Y."/>
            <person name="Naito S."/>
            <person name="Nakashima M."/>
            <person name="Nakama Y."/>
            <person name="Nakamichi Y."/>
            <person name="Nakamura M."/>
            <person name="Meguro A."/>
            <person name="Negishi M."/>
            <person name="Ohta I."/>
            <person name="Ohta T."/>
            <person name="Okamoto M."/>
            <person name="Ono N."/>
            <person name="Saji S."/>
            <person name="Sakaguchi M."/>
            <person name="Sakai K."/>
            <person name="Shibata M."/>
            <person name="Shimokawa T."/>
            <person name="Song J."/>
            <person name="Takazaki Y."/>
            <person name="Terasawa K."/>
            <person name="Tsugane M."/>
            <person name="Tsuji K."/>
            <person name="Ueda S."/>
            <person name="Waki K."/>
            <person name="Yamagata H."/>
            <person name="Yamamoto M."/>
            <person name="Yamamoto S."/>
            <person name="Yamane H."/>
            <person name="Yoshiki S."/>
            <person name="Yoshihara R."/>
            <person name="Yukawa K."/>
            <person name="Zhong H."/>
            <person name="Yano M."/>
            <person name="Yuan Q."/>
            <person name="Ouyang S."/>
            <person name="Liu J."/>
            <person name="Jones K.M."/>
            <person name="Gansberger K."/>
            <person name="Moffat K."/>
            <person name="Hill J."/>
            <person name="Bera J."/>
            <person name="Fadrosh D."/>
            <person name="Jin S."/>
            <person name="Johri S."/>
            <person name="Kim M."/>
            <person name="Overton L."/>
            <person name="Reardon M."/>
            <person name="Tsitrin T."/>
            <person name="Vuong H."/>
            <person name="Weaver B."/>
            <person name="Ciecko A."/>
            <person name="Tallon L."/>
            <person name="Jackson J."/>
            <person name="Pai G."/>
            <person name="Aken S.V."/>
            <person name="Utterback T."/>
            <person name="Reidmuller S."/>
            <person name="Feldblyum T."/>
            <person name="Hsiao J."/>
            <person name="Zismann V."/>
            <person name="Iobst S."/>
            <person name="de Vazeille A.R."/>
            <person name="Buell C.R."/>
            <person name="Ying K."/>
            <person name="Li Y."/>
            <person name="Lu T."/>
            <person name="Huang Y."/>
            <person name="Zhao Q."/>
            <person name="Feng Q."/>
            <person name="Zhang L."/>
            <person name="Zhu J."/>
            <person name="Weng Q."/>
            <person name="Mu J."/>
            <person name="Lu Y."/>
            <person name="Fan D."/>
            <person name="Liu Y."/>
            <person name="Guan J."/>
            <person name="Zhang Y."/>
            <person name="Yu S."/>
            <person name="Liu X."/>
            <person name="Zhang Y."/>
            <person name="Hong G."/>
            <person name="Han B."/>
            <person name="Choisne N."/>
            <person name="Demange N."/>
            <person name="Orjeda G."/>
            <person name="Samain S."/>
            <person name="Cattolico L."/>
            <person name="Pelletier E."/>
            <person name="Couloux A."/>
            <person name="Segurens B."/>
            <person name="Wincker P."/>
            <person name="D'Hont A."/>
            <person name="Scarpelli C."/>
            <person name="Weissenbach J."/>
            <person name="Salanoubat M."/>
            <person name="Quetier F."/>
            <person name="Yu Y."/>
            <person name="Kim H.R."/>
            <person name="Rambo T."/>
            <person name="Currie J."/>
            <person name="Collura K."/>
            <person name="Luo M."/>
            <person name="Yang T."/>
            <person name="Ammiraju J.S.S."/>
            <person name="Engler F."/>
            <person name="Soderlund C."/>
            <person name="Wing R.A."/>
            <person name="Palmer L.E."/>
            <person name="de la Bastide M."/>
            <person name="Spiegel L."/>
            <person name="Nascimento L."/>
            <person name="Zutavern T."/>
            <person name="O'Shaughnessy A."/>
            <person name="Dike S."/>
            <person name="Dedhia N."/>
            <person name="Preston R."/>
            <person name="Balija V."/>
            <person name="McCombie W.R."/>
            <person name="Chow T."/>
            <person name="Chen H."/>
            <person name="Chung M."/>
            <person name="Chen C."/>
            <person name="Shaw J."/>
            <person name="Wu H."/>
            <person name="Hsiao K."/>
            <person name="Chao Y."/>
            <person name="Chu M."/>
            <person name="Cheng C."/>
            <person name="Hour A."/>
            <person name="Lee P."/>
            <person name="Lin S."/>
            <person name="Lin Y."/>
            <person name="Liou J."/>
            <person name="Liu S."/>
            <person name="Hsing Y."/>
            <person name="Raghuvanshi S."/>
            <person name="Mohanty A."/>
            <person name="Bharti A.K."/>
            <person name="Gaur A."/>
            <person name="Gupta V."/>
            <person name="Kumar D."/>
            <person name="Ravi V."/>
            <person name="Vij S."/>
            <person name="Kapur A."/>
            <person name="Khurana P."/>
            <person name="Khurana P."/>
            <person name="Khurana J.P."/>
            <person name="Tyagi A.K."/>
            <person name="Gaikwad K."/>
            <person name="Singh A."/>
            <person name="Dalal V."/>
            <person name="Srivastava S."/>
            <person name="Dixit A."/>
            <person name="Pal A.K."/>
            <person name="Ghazi I.A."/>
            <person name="Yadav M."/>
            <person name="Pandit A."/>
            <person name="Bhargava A."/>
            <person name="Sureshbabu K."/>
            <person name="Batra K."/>
            <person name="Sharma T.R."/>
            <person name="Mohapatra T."/>
            <person name="Singh N.K."/>
            <person name="Messing J."/>
            <person name="Nelson A.B."/>
            <person name="Fuks G."/>
            <person name="Kavchok S."/>
            <person name="Keizer G."/>
            <person name="Linton E."/>
            <person name="Llaca V."/>
            <person name="Song R."/>
            <person name="Tanyolac B."/>
            <person name="Young S."/>
            <person name="Ho-Il K."/>
            <person name="Hahn J.H."/>
            <person name="Sangsakoo G."/>
            <person name="Vanavichit A."/>
            <person name="de Mattos Luiz.A.T."/>
            <person name="Zimmer P.D."/>
            <person name="Malone G."/>
            <person name="Dellagostin O."/>
            <person name="de Oliveira A.C."/>
            <person name="Bevan M."/>
            <person name="Bancroft I."/>
            <person name="Minx P."/>
            <person name="Cordum H."/>
            <person name="Wilson R."/>
            <person name="Cheng Z."/>
            <person name="Jin W."/>
            <person name="Jiang J."/>
            <person name="Leong S.A."/>
            <person name="Iwama H."/>
            <person name="Gojobori T."/>
            <person name="Itoh T."/>
            <person name="Niimura Y."/>
            <person name="Fujii Y."/>
            <person name="Habara T."/>
            <person name="Sakai H."/>
            <person name="Sato Y."/>
            <person name="Wilson G."/>
            <person name="Kumar K."/>
            <person name="McCouch S."/>
            <person name="Juretic N."/>
            <person name="Hoen D."/>
            <person name="Wright S."/>
            <person name="Bruskiewich R."/>
            <person name="Bureau T."/>
            <person name="Miyao A."/>
            <person name="Hirochika H."/>
            <person name="Nishikawa T."/>
            <person name="Kadowaki K."/>
            <person name="Sugiura M."/>
            <person name="Burr B."/>
            <person name="Sasaki T."/>
        </authorList>
    </citation>
    <scope>NUCLEOTIDE SEQUENCE [LARGE SCALE GENOMIC DNA]</scope>
    <source>
        <strain evidence="2">cv. Nipponbare</strain>
    </source>
</reference>
<gene>
    <name evidence="1" type="ordered locus">Os02g0208400</name>
    <name evidence="1" type="ORF">OSNPB_020208400</name>
</gene>
<evidence type="ECO:0000313" key="2">
    <source>
        <dbReference type="Proteomes" id="UP000059680"/>
    </source>
</evidence>
<dbReference type="EMBL" id="AP014958">
    <property type="protein sequence ID" value="BAS77574.1"/>
    <property type="molecule type" value="Genomic_DNA"/>
</dbReference>